<comment type="caution">
    <text evidence="6">The sequence shown here is derived from an EMBL/GenBank/DDBJ whole genome shotgun (WGS) entry which is preliminary data.</text>
</comment>
<dbReference type="GO" id="GO:0016829">
    <property type="term" value="F:lyase activity"/>
    <property type="evidence" value="ECO:0007669"/>
    <property type="project" value="UniProtKB-KW"/>
</dbReference>
<dbReference type="PANTHER" id="PTHR31683">
    <property type="entry name" value="PECTATE LYASE 18-RELATED"/>
    <property type="match status" value="1"/>
</dbReference>
<feature type="signal peptide" evidence="4">
    <location>
        <begin position="1"/>
        <end position="25"/>
    </location>
</feature>
<evidence type="ECO:0000256" key="3">
    <source>
        <dbReference type="SAM" id="MobiDB-lite"/>
    </source>
</evidence>
<organism evidence="6 7">
    <name type="scientific">Uliginosibacterium paludis</name>
    <dbReference type="NCBI Taxonomy" id="1615952"/>
    <lineage>
        <taxon>Bacteria</taxon>
        <taxon>Pseudomonadati</taxon>
        <taxon>Pseudomonadota</taxon>
        <taxon>Betaproteobacteria</taxon>
        <taxon>Rhodocyclales</taxon>
        <taxon>Zoogloeaceae</taxon>
        <taxon>Uliginosibacterium</taxon>
    </lineage>
</organism>
<dbReference type="InterPro" id="IPR012334">
    <property type="entry name" value="Pectin_lyas_fold"/>
</dbReference>
<evidence type="ECO:0000256" key="2">
    <source>
        <dbReference type="RuleBase" id="RU361173"/>
    </source>
</evidence>
<keyword evidence="4" id="KW-0732">Signal</keyword>
<gene>
    <name evidence="6" type="ORF">ABVT11_13645</name>
</gene>
<dbReference type="InterPro" id="IPR011050">
    <property type="entry name" value="Pectin_lyase_fold/virulence"/>
</dbReference>
<keyword evidence="2" id="KW-0119">Carbohydrate metabolism</keyword>
<sequence length="490" mass="50068">MHFRSKPLFSALALASFLATGAAQAGPIGYAAGTTGGGSATPVTVSTLAQAQAAVDAYSGSGGLVLKYTGSFDFSTITDACAQHGKAAQILEIKNKGNISIIGADGSSANFGIRVVGASSNIIIQNMSIALTPGGSDSDIVSIEGNSTGAPGYVWVDHNTFYTSMVECGGAGDTEFDGMIDSKKGAHHITLSYNYLHDHHKMSLNGYTDSDTSSRYITWHHNWIENVGSRAPLQRGGLSHLYNNYFNKLVTSGANLRMGAVSLIEANYFENSQNPVTSRDSSALGYWDLRNNNITSPNDFGTYGITWVASDSSPSKDATDWTTTRSYPEALGYSYKACAAASVKTVVKSLAGAGKGLRTDDDCSLSGSSSSASSSTASAASSASSSKSSSAASSTASSSAASSSAASSSAASSSTGAPTLSGSGDYPDGFGKCAALGETCSVSAGTGWVAFGRKGHWVSKYVGVGKSIACTVAAFGSDPAGNPNKCAYQK</sequence>
<dbReference type="SMART" id="SM00656">
    <property type="entry name" value="Amb_all"/>
    <property type="match status" value="1"/>
</dbReference>
<dbReference type="InterPro" id="IPR002022">
    <property type="entry name" value="Pec_lyase"/>
</dbReference>
<feature type="compositionally biased region" description="Low complexity" evidence="3">
    <location>
        <begin position="364"/>
        <end position="391"/>
    </location>
</feature>
<keyword evidence="2" id="KW-0624">Polysaccharide degradation</keyword>
<feature type="region of interest" description="Disordered" evidence="3">
    <location>
        <begin position="356"/>
        <end position="391"/>
    </location>
</feature>
<dbReference type="EMBL" id="JBEWLZ010000007">
    <property type="protein sequence ID" value="MET1490876.1"/>
    <property type="molecule type" value="Genomic_DNA"/>
</dbReference>
<keyword evidence="2" id="KW-0964">Secreted</keyword>
<keyword evidence="1 2" id="KW-0456">Lyase</keyword>
<protein>
    <submittedName>
        <fullName evidence="6">Polysaccharide lyase family 1 protein</fullName>
    </submittedName>
</protein>
<dbReference type="PANTHER" id="PTHR31683:SF18">
    <property type="entry name" value="PECTATE LYASE 21-RELATED"/>
    <property type="match status" value="1"/>
</dbReference>
<accession>A0ABV2CSI5</accession>
<dbReference type="InterPro" id="IPR045032">
    <property type="entry name" value="PEL"/>
</dbReference>
<reference evidence="6 7" key="1">
    <citation type="submission" date="2024-07" db="EMBL/GenBank/DDBJ databases">
        <title>Uliginosibacterium paludis KCTC:42655.</title>
        <authorList>
            <person name="Kim M.K."/>
        </authorList>
    </citation>
    <scope>NUCLEOTIDE SEQUENCE [LARGE SCALE GENOMIC DNA]</scope>
    <source>
        <strain evidence="6 7">KCTC 42655</strain>
    </source>
</reference>
<proteinExistence type="inferred from homology"/>
<dbReference type="Proteomes" id="UP001548590">
    <property type="component" value="Unassembled WGS sequence"/>
</dbReference>
<feature type="domain" description="Pectate lyase" evidence="5">
    <location>
        <begin position="38"/>
        <end position="275"/>
    </location>
</feature>
<evidence type="ECO:0000256" key="4">
    <source>
        <dbReference type="SAM" id="SignalP"/>
    </source>
</evidence>
<dbReference type="RefSeq" id="WP_345925721.1">
    <property type="nucleotide sequence ID" value="NZ_JBDIVF010000002.1"/>
</dbReference>
<evidence type="ECO:0000313" key="7">
    <source>
        <dbReference type="Proteomes" id="UP001548590"/>
    </source>
</evidence>
<dbReference type="Gene3D" id="2.160.20.10">
    <property type="entry name" value="Single-stranded right-handed beta-helix, Pectin lyase-like"/>
    <property type="match status" value="1"/>
</dbReference>
<dbReference type="Pfam" id="PF00544">
    <property type="entry name" value="Pectate_lyase_4"/>
    <property type="match status" value="1"/>
</dbReference>
<evidence type="ECO:0000256" key="1">
    <source>
        <dbReference type="ARBA" id="ARBA00023239"/>
    </source>
</evidence>
<feature type="chain" id="PRO_5046671332" evidence="4">
    <location>
        <begin position="26"/>
        <end position="490"/>
    </location>
</feature>
<evidence type="ECO:0000259" key="5">
    <source>
        <dbReference type="SMART" id="SM00656"/>
    </source>
</evidence>
<keyword evidence="7" id="KW-1185">Reference proteome</keyword>
<evidence type="ECO:0000313" key="6">
    <source>
        <dbReference type="EMBL" id="MET1490876.1"/>
    </source>
</evidence>
<comment type="subcellular location">
    <subcellularLocation>
        <location evidence="2">Secreted</location>
    </subcellularLocation>
</comment>
<name>A0ABV2CSI5_9RHOO</name>
<comment type="similarity">
    <text evidence="2">Belongs to the polysaccharide lyase 1 family.</text>
</comment>
<dbReference type="SUPFAM" id="SSF51126">
    <property type="entry name" value="Pectin lyase-like"/>
    <property type="match status" value="1"/>
</dbReference>